<protein>
    <submittedName>
        <fullName evidence="1">Uncharacterized protein</fullName>
    </submittedName>
</protein>
<dbReference type="OrthoDB" id="411237at2759"/>
<reference evidence="1" key="1">
    <citation type="submission" date="2021-02" db="EMBL/GenBank/DDBJ databases">
        <authorList>
            <person name="Dougan E. K."/>
            <person name="Rhodes N."/>
            <person name="Thang M."/>
            <person name="Chan C."/>
        </authorList>
    </citation>
    <scope>NUCLEOTIDE SEQUENCE</scope>
</reference>
<comment type="caution">
    <text evidence="1">The sequence shown here is derived from an EMBL/GenBank/DDBJ whole genome shotgun (WGS) entry which is preliminary data.</text>
</comment>
<evidence type="ECO:0000313" key="1">
    <source>
        <dbReference type="EMBL" id="CAE7647410.1"/>
    </source>
</evidence>
<accession>A0A812VZQ0</accession>
<dbReference type="AlphaFoldDB" id="A0A812VZQ0"/>
<organism evidence="1 2">
    <name type="scientific">Symbiodinium pilosum</name>
    <name type="common">Dinoflagellate</name>
    <dbReference type="NCBI Taxonomy" id="2952"/>
    <lineage>
        <taxon>Eukaryota</taxon>
        <taxon>Sar</taxon>
        <taxon>Alveolata</taxon>
        <taxon>Dinophyceae</taxon>
        <taxon>Suessiales</taxon>
        <taxon>Symbiodiniaceae</taxon>
        <taxon>Symbiodinium</taxon>
    </lineage>
</organism>
<feature type="non-terminal residue" evidence="1">
    <location>
        <position position="87"/>
    </location>
</feature>
<keyword evidence="2" id="KW-1185">Reference proteome</keyword>
<gene>
    <name evidence="1" type="ORF">SPIL2461_LOCUS17226</name>
</gene>
<dbReference type="EMBL" id="CAJNIZ010043022">
    <property type="protein sequence ID" value="CAE7647410.1"/>
    <property type="molecule type" value="Genomic_DNA"/>
</dbReference>
<sequence>VLSSLTVPYLRVPLLLHFLAADRLHALKQSSVQDLLWSAMMEPATWVNDQEPPPVEQAPERDSKLGASYGLLYNEASGSNMFKLGWP</sequence>
<evidence type="ECO:0000313" key="2">
    <source>
        <dbReference type="Proteomes" id="UP000649617"/>
    </source>
</evidence>
<dbReference type="Proteomes" id="UP000649617">
    <property type="component" value="Unassembled WGS sequence"/>
</dbReference>
<proteinExistence type="predicted"/>
<name>A0A812VZQ0_SYMPI</name>